<evidence type="ECO:0000313" key="1">
    <source>
        <dbReference type="EMBL" id="AGE60565.1"/>
    </source>
</evidence>
<reference evidence="1 2" key="1">
    <citation type="journal article" date="2013" name="Nature">
        <title>Abundant SAR11 viruses in the ocean.</title>
        <authorList>
            <person name="Zhao Y."/>
            <person name="Temperton B."/>
            <person name="Thrash J.C."/>
            <person name="Schwalbach M.S."/>
            <person name="Vergin K.L."/>
            <person name="Landry Z.C."/>
            <person name="Ellisman M."/>
            <person name="Deerinck T."/>
            <person name="Sullivan M.B."/>
            <person name="Giovannoni S.J."/>
        </authorList>
    </citation>
    <scope>NUCLEOTIDE SEQUENCE [LARGE SCALE GENOMIC DNA]</scope>
</reference>
<accession>M1IPN2</accession>
<name>M1IPN2_9CAUD</name>
<protein>
    <submittedName>
        <fullName evidence="1">Uncharacterized protein</fullName>
    </submittedName>
</protein>
<sequence>MARKTNKLDLKPDARQVLSSDFNLFYKPQAKPEIAGMKELTASLNNFVNDAGAKMVIASEVKQKKVNEAQAIEEYNKNRTAFNERVNNGTLPKEANPYFIDKYKELELNTKAQIFSNTLGTKYAEMKVSENPDPEAFQKFYESEIKKYVAENNLGSYKPTDLEKGFFQKTSGFKAQLFQTHVSSQMANISEQYKINFQNNIQGFFDDSKSFAEIGEEVSAFIIDKTANGLSNSSAQKYLLETLTDYADKTGDFEYAEKLLEELPKHIQLGTGKLGDIKGLKDDLFQIKDKLQDRATAELKDNNERILALRQTEKLEGLDVADKYITLNEAKEKDPNWESYSTYKKESIKTTYKERSTGFNTFTEPNIEDDLNELITTGKFDEAMDFLVTNQGRVQQAFYNNMKQRIKDFKLSGNDGLLNSDAYKYAEAEVIQLIDDIRDTASKSLIKLNVDPARKVRFKADAVEWLASNPAIVPSGDFDKGMTNSQRREDFSAWVMRRLEQEKNAVQQSLQTTKGGAEFGQNNGTSTVVTENDLINLDGNTNSGTVTFDNATSNSKSDIVLKKNTYNFTDLEIAKRRTDLDELNSADFRSKYKITKEMFNKSIGETNQ</sequence>
<dbReference type="EMBL" id="KC465900">
    <property type="protein sequence ID" value="AGE60565.1"/>
    <property type="molecule type" value="Genomic_DNA"/>
</dbReference>
<evidence type="ECO:0000313" key="2">
    <source>
        <dbReference type="Proteomes" id="UP000011294"/>
    </source>
</evidence>
<dbReference type="KEGG" id="vg:14697517"/>
<proteinExistence type="predicted"/>
<keyword evidence="2" id="KW-1185">Reference proteome</keyword>
<dbReference type="Proteomes" id="UP000011294">
    <property type="component" value="Genome"/>
</dbReference>
<dbReference type="GeneID" id="14697517"/>
<dbReference type="RefSeq" id="YP_007517795.1">
    <property type="nucleotide sequence ID" value="NC_020482.1"/>
</dbReference>
<organism evidence="1 2">
    <name type="scientific">Pelagibacter phage HTVC011P</name>
    <dbReference type="NCBI Taxonomy" id="1283078"/>
    <lineage>
        <taxon>Viruses</taxon>
        <taxon>Duplodnaviria</taxon>
        <taxon>Heunggongvirae</taxon>
        <taxon>Uroviricota</taxon>
        <taxon>Caudoviricetes</taxon>
        <taxon>Autographivirales</taxon>
        <taxon>Stopavirus</taxon>
        <taxon>Stopavirus HTVC011P</taxon>
    </lineage>
</organism>